<keyword evidence="4 9" id="KW-0997">Cell inner membrane</keyword>
<dbReference type="GO" id="GO:0005886">
    <property type="term" value="C:plasma membrane"/>
    <property type="evidence" value="ECO:0007669"/>
    <property type="project" value="UniProtKB-SubCell"/>
</dbReference>
<evidence type="ECO:0000256" key="8">
    <source>
        <dbReference type="ARBA" id="ARBA00038436"/>
    </source>
</evidence>
<name>L0NN30_9HYPH</name>
<evidence type="ECO:0000256" key="7">
    <source>
        <dbReference type="ARBA" id="ARBA00023136"/>
    </source>
</evidence>
<keyword evidence="12" id="KW-1185">Reference proteome</keyword>
<dbReference type="RefSeq" id="WP_052642828.1">
    <property type="nucleotide sequence ID" value="NZ_FO082821.1"/>
</dbReference>
<evidence type="ECO:0000256" key="1">
    <source>
        <dbReference type="ARBA" id="ARBA00004429"/>
    </source>
</evidence>
<sequence>MRHYLRLLDQYLEDAFSAILYIYIIAIIFAEVVGRYVFKSSMLFAYETAIYAFIWLSYLSMAAMARNRAHLAVTFLRDMMPRSIQLVLLLLSDVLLIVLASVVVVFIRQPLADAIDFEQMMVGIDLPFWIALLSVPVGWSLVVLRTIQRSIATISDYRNGRALALTTAAAAAN</sequence>
<keyword evidence="7 9" id="KW-0472">Membrane</keyword>
<proteinExistence type="inferred from homology"/>
<comment type="function">
    <text evidence="9">Part of the tripartite ATP-independent periplasmic (TRAP) transport system.</text>
</comment>
<dbReference type="PANTHER" id="PTHR35011">
    <property type="entry name" value="2,3-DIKETO-L-GULONATE TRAP TRANSPORTER SMALL PERMEASE PROTEIN YIAM"/>
    <property type="match status" value="1"/>
</dbReference>
<dbReference type="AlphaFoldDB" id="L0NN30"/>
<evidence type="ECO:0000256" key="3">
    <source>
        <dbReference type="ARBA" id="ARBA00022475"/>
    </source>
</evidence>
<comment type="subunit">
    <text evidence="9">The complex comprises the extracytoplasmic solute receptor protein and the two transmembrane proteins.</text>
</comment>
<keyword evidence="3" id="KW-1003">Cell membrane</keyword>
<comment type="subcellular location">
    <subcellularLocation>
        <location evidence="1 9">Cell inner membrane</location>
        <topology evidence="1 9">Multi-pass membrane protein</topology>
    </subcellularLocation>
</comment>
<comment type="similarity">
    <text evidence="8 9">Belongs to the TRAP transporter small permease family.</text>
</comment>
<dbReference type="GO" id="GO:0015740">
    <property type="term" value="P:C4-dicarboxylate transport"/>
    <property type="evidence" value="ECO:0007669"/>
    <property type="project" value="TreeGrafter"/>
</dbReference>
<feature type="transmembrane region" description="Helical" evidence="9">
    <location>
        <begin position="20"/>
        <end position="38"/>
    </location>
</feature>
<evidence type="ECO:0000256" key="2">
    <source>
        <dbReference type="ARBA" id="ARBA00022448"/>
    </source>
</evidence>
<reference evidence="11 12" key="1">
    <citation type="journal article" date="2013" name="Genome Biol. Evol.">
        <title>Life in an arsenic-containing gold mine: genome and physiology of the autotrophic arsenite-oxidizing bacterium rhizobium sp. NT-26.</title>
        <authorList>
            <person name="Andres J."/>
            <person name="Arsene-Ploetze F."/>
            <person name="Barbe V."/>
            <person name="Brochier-Armanet C."/>
            <person name="Cleiss-Arnold J."/>
            <person name="Coppee J.Y."/>
            <person name="Dillies M.A."/>
            <person name="Geist"/>
            <person name="L"/>
            <person name="Joublin A."/>
            <person name="Koechler S."/>
            <person name="Lassalle F."/>
            <person name="Marchal M."/>
            <person name="Medigue C."/>
            <person name="Muller D."/>
            <person name="Nesme X."/>
            <person name="Plewniak F."/>
            <person name="Proux C."/>
            <person name="Ramirez-Bahena M.H."/>
            <person name="Schenowitz C."/>
            <person name="Sismeiro O."/>
            <person name="Vallenet D."/>
            <person name="Santini J.M."/>
            <person name="Bertin P.N."/>
        </authorList>
    </citation>
    <scope>NUCLEOTIDE SEQUENCE [LARGE SCALE GENOMIC DNA]</scope>
    <source>
        <strain evidence="11 12">NT-26</strain>
        <plasmid evidence="11 12">NT26_p1</plasmid>
    </source>
</reference>
<feature type="transmembrane region" description="Helical" evidence="9">
    <location>
        <begin position="44"/>
        <end position="65"/>
    </location>
</feature>
<dbReference type="GO" id="GO:0022857">
    <property type="term" value="F:transmembrane transporter activity"/>
    <property type="evidence" value="ECO:0007669"/>
    <property type="project" value="UniProtKB-UniRule"/>
</dbReference>
<evidence type="ECO:0000313" key="12">
    <source>
        <dbReference type="Proteomes" id="UP000010792"/>
    </source>
</evidence>
<dbReference type="Pfam" id="PF04290">
    <property type="entry name" value="DctQ"/>
    <property type="match status" value="1"/>
</dbReference>
<dbReference type="EMBL" id="FO082821">
    <property type="protein sequence ID" value="CCF22304.1"/>
    <property type="molecule type" value="Genomic_DNA"/>
</dbReference>
<feature type="transmembrane region" description="Helical" evidence="9">
    <location>
        <begin position="86"/>
        <end position="106"/>
    </location>
</feature>
<organism evidence="11 12">
    <name type="scientific">Pseudorhizobium banfieldiae</name>
    <dbReference type="NCBI Taxonomy" id="1125847"/>
    <lineage>
        <taxon>Bacteria</taxon>
        <taxon>Pseudomonadati</taxon>
        <taxon>Pseudomonadota</taxon>
        <taxon>Alphaproteobacteria</taxon>
        <taxon>Hyphomicrobiales</taxon>
        <taxon>Rhizobiaceae</taxon>
        <taxon>Rhizobium/Agrobacterium group</taxon>
        <taxon>Pseudorhizobium</taxon>
    </lineage>
</organism>
<dbReference type="PANTHER" id="PTHR35011:SF2">
    <property type="entry name" value="2,3-DIKETO-L-GULONATE TRAP TRANSPORTER SMALL PERMEASE PROTEIN YIAM"/>
    <property type="match status" value="1"/>
</dbReference>
<gene>
    <name evidence="11" type="ORF">NT26_p10283</name>
</gene>
<keyword evidence="11" id="KW-0614">Plasmid</keyword>
<keyword evidence="5 9" id="KW-0812">Transmembrane</keyword>
<dbReference type="Proteomes" id="UP000010792">
    <property type="component" value="Plasmid NT26_p1"/>
</dbReference>
<protein>
    <recommendedName>
        <fullName evidence="9">TRAP transporter small permease protein</fullName>
    </recommendedName>
</protein>
<keyword evidence="2 9" id="KW-0813">Transport</keyword>
<dbReference type="InterPro" id="IPR055348">
    <property type="entry name" value="DctQ"/>
</dbReference>
<evidence type="ECO:0000256" key="9">
    <source>
        <dbReference type="RuleBase" id="RU369079"/>
    </source>
</evidence>
<evidence type="ECO:0000313" key="11">
    <source>
        <dbReference type="EMBL" id="CCF22304.1"/>
    </source>
</evidence>
<keyword evidence="6 9" id="KW-1133">Transmembrane helix</keyword>
<evidence type="ECO:0000256" key="5">
    <source>
        <dbReference type="ARBA" id="ARBA00022692"/>
    </source>
</evidence>
<geneLocation type="plasmid" evidence="11 12">
    <name>NT26_p1</name>
</geneLocation>
<feature type="transmembrane region" description="Helical" evidence="9">
    <location>
        <begin position="126"/>
        <end position="144"/>
    </location>
</feature>
<dbReference type="KEGG" id="rht:NT26_p10283"/>
<evidence type="ECO:0000256" key="6">
    <source>
        <dbReference type="ARBA" id="ARBA00022989"/>
    </source>
</evidence>
<accession>L0NN30</accession>
<evidence type="ECO:0000256" key="4">
    <source>
        <dbReference type="ARBA" id="ARBA00022519"/>
    </source>
</evidence>
<dbReference type="InterPro" id="IPR007387">
    <property type="entry name" value="TRAP_DctQ"/>
</dbReference>
<evidence type="ECO:0000259" key="10">
    <source>
        <dbReference type="Pfam" id="PF04290"/>
    </source>
</evidence>
<feature type="domain" description="Tripartite ATP-independent periplasmic transporters DctQ component" evidence="10">
    <location>
        <begin position="24"/>
        <end position="152"/>
    </location>
</feature>